<dbReference type="RefSeq" id="WP_110362038.1">
    <property type="nucleotide sequence ID" value="NZ_QFLI01000009.1"/>
</dbReference>
<protein>
    <recommendedName>
        <fullName evidence="2">Thiamine-binding protein domain-containing protein</fullName>
    </recommendedName>
</protein>
<dbReference type="InterPro" id="IPR029756">
    <property type="entry name" value="MTH1187/YkoF-like"/>
</dbReference>
<dbReference type="PANTHER" id="PTHR33777:SF1">
    <property type="entry name" value="UPF0045 PROTEIN ECM15"/>
    <property type="match status" value="1"/>
</dbReference>
<dbReference type="GO" id="GO:0005829">
    <property type="term" value="C:cytosol"/>
    <property type="evidence" value="ECO:0007669"/>
    <property type="project" value="TreeGrafter"/>
</dbReference>
<dbReference type="OrthoDB" id="5886358at2"/>
<keyword evidence="4" id="KW-1185">Reference proteome</keyword>
<dbReference type="Gene3D" id="3.30.70.930">
    <property type="match status" value="1"/>
</dbReference>
<sequence>MSVLVEFAIFPTDKGDSVSSEVSKVIDLIRESGYNYQLTAMGTLLETDTMAQALEVVNQSHDILAENSNRIYCTMNIDSQKGKDNRLKTKVEAIEEKIGKVSR</sequence>
<dbReference type="NCBIfam" id="TIGR00106">
    <property type="entry name" value="MTH1187 family thiamine-binding protein"/>
    <property type="match status" value="1"/>
</dbReference>
<comment type="similarity">
    <text evidence="1">Belongs to the UPF0045 family.</text>
</comment>
<accession>A0A2V3ZX85</accession>
<reference evidence="3 4" key="1">
    <citation type="submission" date="2018-05" db="EMBL/GenBank/DDBJ databases">
        <title>Marinifilum breve JC075T sp. nov., a marine bacterium isolated from Yongle Blue Hole in the South China Sea.</title>
        <authorList>
            <person name="Fu T."/>
        </authorList>
    </citation>
    <scope>NUCLEOTIDE SEQUENCE [LARGE SCALE GENOMIC DNA]</scope>
    <source>
        <strain evidence="3 4">JC075</strain>
    </source>
</reference>
<proteinExistence type="inferred from homology"/>
<evidence type="ECO:0000313" key="3">
    <source>
        <dbReference type="EMBL" id="PXX97743.1"/>
    </source>
</evidence>
<evidence type="ECO:0000259" key="2">
    <source>
        <dbReference type="Pfam" id="PF01910"/>
    </source>
</evidence>
<dbReference type="Proteomes" id="UP000248079">
    <property type="component" value="Unassembled WGS sequence"/>
</dbReference>
<evidence type="ECO:0000313" key="4">
    <source>
        <dbReference type="Proteomes" id="UP000248079"/>
    </source>
</evidence>
<dbReference type="EMBL" id="QFLI01000009">
    <property type="protein sequence ID" value="PXX97743.1"/>
    <property type="molecule type" value="Genomic_DNA"/>
</dbReference>
<dbReference type="InterPro" id="IPR002767">
    <property type="entry name" value="Thiamine_BP"/>
</dbReference>
<organism evidence="3 4">
    <name type="scientific">Marinifilum breve</name>
    <dbReference type="NCBI Taxonomy" id="2184082"/>
    <lineage>
        <taxon>Bacteria</taxon>
        <taxon>Pseudomonadati</taxon>
        <taxon>Bacteroidota</taxon>
        <taxon>Bacteroidia</taxon>
        <taxon>Marinilabiliales</taxon>
        <taxon>Marinifilaceae</taxon>
    </lineage>
</organism>
<feature type="domain" description="Thiamine-binding protein" evidence="2">
    <location>
        <begin position="5"/>
        <end position="95"/>
    </location>
</feature>
<dbReference type="AlphaFoldDB" id="A0A2V3ZX85"/>
<name>A0A2V3ZX85_9BACT</name>
<dbReference type="PANTHER" id="PTHR33777">
    <property type="entry name" value="UPF0045 PROTEIN ECM15"/>
    <property type="match status" value="1"/>
</dbReference>
<dbReference type="Pfam" id="PF01910">
    <property type="entry name" value="Thiamine_BP"/>
    <property type="match status" value="1"/>
</dbReference>
<dbReference type="SUPFAM" id="SSF89957">
    <property type="entry name" value="MTH1187/YkoF-like"/>
    <property type="match status" value="1"/>
</dbReference>
<dbReference type="InterPro" id="IPR051614">
    <property type="entry name" value="UPF0045_domain"/>
</dbReference>
<evidence type="ECO:0000256" key="1">
    <source>
        <dbReference type="ARBA" id="ARBA00010272"/>
    </source>
</evidence>
<gene>
    <name evidence="3" type="ORF">DF185_17385</name>
</gene>
<comment type="caution">
    <text evidence="3">The sequence shown here is derived from an EMBL/GenBank/DDBJ whole genome shotgun (WGS) entry which is preliminary data.</text>
</comment>